<dbReference type="PANTHER" id="PTHR10662:SF22">
    <property type="entry name" value="NUCLEAR RNA EXPORT FACTOR 1"/>
    <property type="match status" value="1"/>
</dbReference>
<dbReference type="InterPro" id="IPR032710">
    <property type="entry name" value="NTF2-like_dom_sf"/>
</dbReference>
<gene>
    <name evidence="11" type="ORF">EZS28_002428</name>
</gene>
<protein>
    <submittedName>
        <fullName evidence="11">Putative nuclear RNA export factor 1</fullName>
    </submittedName>
</protein>
<dbReference type="SUPFAM" id="SSF52058">
    <property type="entry name" value="L domain-like"/>
    <property type="match status" value="1"/>
</dbReference>
<feature type="compositionally biased region" description="Basic residues" evidence="8">
    <location>
        <begin position="1"/>
        <end position="11"/>
    </location>
</feature>
<dbReference type="SUPFAM" id="SSF46934">
    <property type="entry name" value="UBA-like"/>
    <property type="match status" value="1"/>
</dbReference>
<comment type="subcellular location">
    <subcellularLocation>
        <location evidence="1">Nucleus</location>
    </subcellularLocation>
</comment>
<evidence type="ECO:0000256" key="5">
    <source>
        <dbReference type="ARBA" id="ARBA00022737"/>
    </source>
</evidence>
<evidence type="ECO:0000313" key="11">
    <source>
        <dbReference type="EMBL" id="KAA6402047.1"/>
    </source>
</evidence>
<dbReference type="GO" id="GO:0003723">
    <property type="term" value="F:RNA binding"/>
    <property type="evidence" value="ECO:0007669"/>
    <property type="project" value="TreeGrafter"/>
</dbReference>
<dbReference type="Proteomes" id="UP000324800">
    <property type="component" value="Unassembled WGS sequence"/>
</dbReference>
<dbReference type="SUPFAM" id="SSF54427">
    <property type="entry name" value="NTF2-like"/>
    <property type="match status" value="1"/>
</dbReference>
<evidence type="ECO:0000259" key="10">
    <source>
        <dbReference type="PROSITE" id="PS51281"/>
    </source>
</evidence>
<comment type="caution">
    <text evidence="11">The sequence shown here is derived from an EMBL/GenBank/DDBJ whole genome shotgun (WGS) entry which is preliminary data.</text>
</comment>
<accession>A0A5J4X411</accession>
<dbReference type="SMART" id="SM00804">
    <property type="entry name" value="TAP_C"/>
    <property type="match status" value="1"/>
</dbReference>
<dbReference type="EMBL" id="SNRW01000293">
    <property type="protein sequence ID" value="KAA6402047.1"/>
    <property type="molecule type" value="Genomic_DNA"/>
</dbReference>
<dbReference type="Gene3D" id="3.80.10.10">
    <property type="entry name" value="Ribonuclease Inhibitor"/>
    <property type="match status" value="1"/>
</dbReference>
<feature type="region of interest" description="Disordered" evidence="8">
    <location>
        <begin position="1"/>
        <end position="41"/>
    </location>
</feature>
<evidence type="ECO:0000256" key="2">
    <source>
        <dbReference type="ARBA" id="ARBA00009285"/>
    </source>
</evidence>
<reference evidence="11 12" key="1">
    <citation type="submission" date="2019-03" db="EMBL/GenBank/DDBJ databases">
        <title>Single cell metagenomics reveals metabolic interactions within the superorganism composed of flagellate Streblomastix strix and complex community of Bacteroidetes bacteria on its surface.</title>
        <authorList>
            <person name="Treitli S.C."/>
            <person name="Kolisko M."/>
            <person name="Husnik F."/>
            <person name="Keeling P."/>
            <person name="Hampl V."/>
        </authorList>
    </citation>
    <scope>NUCLEOTIDE SEQUENCE [LARGE SCALE GENOMIC DNA]</scope>
    <source>
        <strain evidence="11">ST1C</strain>
    </source>
</reference>
<sequence length="563" mass="64322">MFRRGGRRGGRGRQNFQIQRSQPVQGYSISTQQRRPNDRQRNTFKVEITGFATNTSKRDLITYINHSYPNRINILQYDRMPGKATLYVRTEEEKNLLEELNGAQMKDGNQLHVIGEQPQALKRRNEIMELVGNKYNFGEKVLDLQGIAHDFTIKGNFQNGQFVAYLLDAIKVKARGVKKLDLSANEIETLRYLNLLGKAAPKLKELGLINNQIKSIRELDHIKDIQLTHLYLLNNPVRPTAPKQLQAFLKNVETKFPHLQTLDDQQFANINFNLIQQTLPDQNLIGFEEKEDLDTAKLFLSEYFEEYDGSTPDHNRSNLIGEAAKLVPASNDGNFANYLRNSRNITKMADFDSRKRLLKFSNEDIVTFLQQLPKSTHNISGIDVTDLSFPKPGNQLDQDGYIHMIIRFSGYFEEHVQQGQQQQNRGTFGRQERRQGGILRPYSRTFIVQGGTGQVYPIGPPGPAQQTKTWTLNIVSDHLHIAMNEDCTDRAVQIVSVQSDNQKKENMKNQLGQRTNLTPESCEDCLVNASWDLGRALDLFQQTFKTGQMGAEFFNGGQIPNFQ</sequence>
<dbReference type="Pfam" id="PF03943">
    <property type="entry name" value="TAP_C"/>
    <property type="match status" value="1"/>
</dbReference>
<dbReference type="OrthoDB" id="25872at2759"/>
<keyword evidence="6" id="KW-0509">mRNA transport</keyword>
<name>A0A5J4X411_9EUKA</name>
<dbReference type="InterPro" id="IPR005637">
    <property type="entry name" value="TAP_C_dom"/>
</dbReference>
<keyword evidence="3" id="KW-0813">Transport</keyword>
<dbReference type="Gene3D" id="1.10.8.10">
    <property type="entry name" value="DNA helicase RuvA subunit, C-terminal domain"/>
    <property type="match status" value="1"/>
</dbReference>
<dbReference type="InterPro" id="IPR009060">
    <property type="entry name" value="UBA-like_sf"/>
</dbReference>
<dbReference type="GO" id="GO:0005634">
    <property type="term" value="C:nucleus"/>
    <property type="evidence" value="ECO:0007669"/>
    <property type="project" value="UniProtKB-SubCell"/>
</dbReference>
<organism evidence="11 12">
    <name type="scientific">Streblomastix strix</name>
    <dbReference type="NCBI Taxonomy" id="222440"/>
    <lineage>
        <taxon>Eukaryota</taxon>
        <taxon>Metamonada</taxon>
        <taxon>Preaxostyla</taxon>
        <taxon>Oxymonadida</taxon>
        <taxon>Streblomastigidae</taxon>
        <taxon>Streblomastix</taxon>
    </lineage>
</organism>
<evidence type="ECO:0000256" key="3">
    <source>
        <dbReference type="ARBA" id="ARBA00022448"/>
    </source>
</evidence>
<dbReference type="Pfam" id="PF22602">
    <property type="entry name" value="NXF_NTF2"/>
    <property type="match status" value="1"/>
</dbReference>
<proteinExistence type="inferred from homology"/>
<dbReference type="InterPro" id="IPR030217">
    <property type="entry name" value="NXF_fam"/>
</dbReference>
<evidence type="ECO:0000256" key="4">
    <source>
        <dbReference type="ARBA" id="ARBA00022614"/>
    </source>
</evidence>
<dbReference type="InterPro" id="IPR002075">
    <property type="entry name" value="NTF2_dom"/>
</dbReference>
<dbReference type="AlphaFoldDB" id="A0A5J4X411"/>
<dbReference type="Gene3D" id="3.10.450.50">
    <property type="match status" value="1"/>
</dbReference>
<dbReference type="PROSITE" id="PS51281">
    <property type="entry name" value="TAP_C"/>
    <property type="match status" value="1"/>
</dbReference>
<keyword evidence="5" id="KW-0677">Repeat</keyword>
<evidence type="ECO:0000256" key="7">
    <source>
        <dbReference type="ARBA" id="ARBA00023242"/>
    </source>
</evidence>
<evidence type="ECO:0000259" key="9">
    <source>
        <dbReference type="PROSITE" id="PS50177"/>
    </source>
</evidence>
<dbReference type="Pfam" id="PF24048">
    <property type="entry name" value="LRR_NXF1-5"/>
    <property type="match status" value="1"/>
</dbReference>
<dbReference type="PROSITE" id="PS50177">
    <property type="entry name" value="NTF2_DOMAIN"/>
    <property type="match status" value="1"/>
</dbReference>
<dbReference type="GO" id="GO:0016973">
    <property type="term" value="P:poly(A)+ mRNA export from nucleus"/>
    <property type="evidence" value="ECO:0007669"/>
    <property type="project" value="TreeGrafter"/>
</dbReference>
<feature type="compositionally biased region" description="Polar residues" evidence="8">
    <location>
        <begin position="14"/>
        <end position="34"/>
    </location>
</feature>
<dbReference type="InterPro" id="IPR032675">
    <property type="entry name" value="LRR_dom_sf"/>
</dbReference>
<dbReference type="InterPro" id="IPR001611">
    <property type="entry name" value="Leu-rich_rpt"/>
</dbReference>
<keyword evidence="7" id="KW-0539">Nucleus</keyword>
<keyword evidence="4" id="KW-0433">Leucine-rich repeat</keyword>
<evidence type="ECO:0000256" key="1">
    <source>
        <dbReference type="ARBA" id="ARBA00004123"/>
    </source>
</evidence>
<feature type="domain" description="TAP-C" evidence="10">
    <location>
        <begin position="502"/>
        <end position="557"/>
    </location>
</feature>
<dbReference type="InterPro" id="IPR018222">
    <property type="entry name" value="Nuclear_transport_factor_2_euk"/>
</dbReference>
<dbReference type="InterPro" id="IPR057125">
    <property type="entry name" value="NXF1/2/3/5-like_LRR"/>
</dbReference>
<dbReference type="PANTHER" id="PTHR10662">
    <property type="entry name" value="NUCLEAR RNA EXPORT FACTOR"/>
    <property type="match status" value="1"/>
</dbReference>
<evidence type="ECO:0000256" key="6">
    <source>
        <dbReference type="ARBA" id="ARBA00022816"/>
    </source>
</evidence>
<comment type="similarity">
    <text evidence="2">Belongs to the NXF family.</text>
</comment>
<feature type="domain" description="NTF2" evidence="9">
    <location>
        <begin position="295"/>
        <end position="481"/>
    </location>
</feature>
<dbReference type="PROSITE" id="PS51450">
    <property type="entry name" value="LRR"/>
    <property type="match status" value="1"/>
</dbReference>
<evidence type="ECO:0000256" key="8">
    <source>
        <dbReference type="SAM" id="MobiDB-lite"/>
    </source>
</evidence>
<evidence type="ECO:0000313" key="12">
    <source>
        <dbReference type="Proteomes" id="UP000324800"/>
    </source>
</evidence>